<dbReference type="InterPro" id="IPR029058">
    <property type="entry name" value="AB_hydrolase_fold"/>
</dbReference>
<evidence type="ECO:0000256" key="3">
    <source>
        <dbReference type="ARBA" id="ARBA00043996"/>
    </source>
</evidence>
<protein>
    <recommendedName>
        <fullName evidence="7">Fungal lipase-type domain-containing protein</fullName>
    </recommendedName>
</protein>
<dbReference type="InterPro" id="IPR051218">
    <property type="entry name" value="Sec_MonoDiacylglyc_Lipase"/>
</dbReference>
<dbReference type="Gene3D" id="3.40.50.1820">
    <property type="entry name" value="alpha/beta hydrolase"/>
    <property type="match status" value="1"/>
</dbReference>
<proteinExistence type="inferred from homology"/>
<comment type="catalytic activity">
    <reaction evidence="5">
        <text>a monoacylglycerol + H2O = glycerol + a fatty acid + H(+)</text>
        <dbReference type="Rhea" id="RHEA:15245"/>
        <dbReference type="ChEBI" id="CHEBI:15377"/>
        <dbReference type="ChEBI" id="CHEBI:15378"/>
        <dbReference type="ChEBI" id="CHEBI:17408"/>
        <dbReference type="ChEBI" id="CHEBI:17754"/>
        <dbReference type="ChEBI" id="CHEBI:28868"/>
    </reaction>
</comment>
<evidence type="ECO:0000259" key="7">
    <source>
        <dbReference type="Pfam" id="PF01764"/>
    </source>
</evidence>
<evidence type="ECO:0000256" key="1">
    <source>
        <dbReference type="ARBA" id="ARBA00022729"/>
    </source>
</evidence>
<keyword evidence="9" id="KW-1185">Reference proteome</keyword>
<accession>A0A316Z108</accession>
<evidence type="ECO:0000256" key="5">
    <source>
        <dbReference type="ARBA" id="ARBA00048461"/>
    </source>
</evidence>
<dbReference type="RefSeq" id="XP_025381033.1">
    <property type="nucleotide sequence ID" value="XM_025524355.1"/>
</dbReference>
<dbReference type="AlphaFoldDB" id="A0A316Z108"/>
<evidence type="ECO:0000256" key="6">
    <source>
        <dbReference type="SAM" id="MobiDB-lite"/>
    </source>
</evidence>
<dbReference type="Proteomes" id="UP000245768">
    <property type="component" value="Unassembled WGS sequence"/>
</dbReference>
<evidence type="ECO:0000313" key="8">
    <source>
        <dbReference type="EMBL" id="PWN93835.1"/>
    </source>
</evidence>
<comment type="catalytic activity">
    <reaction evidence="4">
        <text>a diacylglycerol + H2O = a monoacylglycerol + a fatty acid + H(+)</text>
        <dbReference type="Rhea" id="RHEA:32731"/>
        <dbReference type="ChEBI" id="CHEBI:15377"/>
        <dbReference type="ChEBI" id="CHEBI:15378"/>
        <dbReference type="ChEBI" id="CHEBI:17408"/>
        <dbReference type="ChEBI" id="CHEBI:18035"/>
        <dbReference type="ChEBI" id="CHEBI:28868"/>
    </reaction>
</comment>
<keyword evidence="1" id="KW-0732">Signal</keyword>
<dbReference type="PANTHER" id="PTHR45856:SF24">
    <property type="entry name" value="FUNGAL LIPASE-LIKE DOMAIN-CONTAINING PROTEIN"/>
    <property type="match status" value="1"/>
</dbReference>
<dbReference type="STRING" id="215250.A0A316Z108"/>
<organism evidence="8 9">
    <name type="scientific">Acaromyces ingoldii</name>
    <dbReference type="NCBI Taxonomy" id="215250"/>
    <lineage>
        <taxon>Eukaryota</taxon>
        <taxon>Fungi</taxon>
        <taxon>Dikarya</taxon>
        <taxon>Basidiomycota</taxon>
        <taxon>Ustilaginomycotina</taxon>
        <taxon>Exobasidiomycetes</taxon>
        <taxon>Exobasidiales</taxon>
        <taxon>Cryptobasidiaceae</taxon>
        <taxon>Acaromyces</taxon>
    </lineage>
</organism>
<dbReference type="GeneID" id="37046271"/>
<evidence type="ECO:0000313" key="9">
    <source>
        <dbReference type="Proteomes" id="UP000245768"/>
    </source>
</evidence>
<dbReference type="InterPro" id="IPR002921">
    <property type="entry name" value="Fungal_lipase-type"/>
</dbReference>
<dbReference type="EMBL" id="KZ819634">
    <property type="protein sequence ID" value="PWN93835.1"/>
    <property type="molecule type" value="Genomic_DNA"/>
</dbReference>
<evidence type="ECO:0000256" key="4">
    <source>
        <dbReference type="ARBA" id="ARBA00047591"/>
    </source>
</evidence>
<dbReference type="SUPFAM" id="SSF53474">
    <property type="entry name" value="alpha/beta-Hydrolases"/>
    <property type="match status" value="1"/>
</dbReference>
<name>A0A316Z108_9BASI</name>
<feature type="region of interest" description="Disordered" evidence="6">
    <location>
        <begin position="1"/>
        <end position="35"/>
    </location>
</feature>
<dbReference type="Pfam" id="PF01764">
    <property type="entry name" value="Lipase_3"/>
    <property type="match status" value="1"/>
</dbReference>
<dbReference type="GO" id="GO:0006629">
    <property type="term" value="P:lipid metabolic process"/>
    <property type="evidence" value="ECO:0007669"/>
    <property type="project" value="InterPro"/>
</dbReference>
<dbReference type="CDD" id="cd00519">
    <property type="entry name" value="Lipase_3"/>
    <property type="match status" value="1"/>
</dbReference>
<sequence length="533" mass="60126">MASFSQQGSSAERGDKFKPFKSFSTPVDDSKTPPKGTVQGSIWNFLRFLFRTWGDAFMSVPHSWTDPTVIWTTFLYARTTTVILFFVLVLDVAIKLPRGRRLYEKLTENKLGLTLVNSCYPEIFTHLQEEVSNAAFTTMSKRRAENKSTTYDRNFDLDVAKLLLVISALMYERQRPFPVNSDDPNAIICDHFVADIAQKYGLKYEPVTNVGSNSSAICGAFFSLNHNFIILAFKGTQPDDFNEWATDFSCDWAVAPEFLRGYSRVHRGFYEALFPSRLEKDKLPYDVIRLTLVEIAQRIRFGRPQTPPTSDGGDSPASNRGLTEVHPINVFVTGHSLGTATASMFYARAIQRPGDLGPPGLIELNDAYLFATPITVDVTSHAVFNGDMHPNSDEPPRTLWRITNKRDIVATGLPCFGEREIFSSASAPNSRLNFCHLGQEIQMRDAPELSEQGPGTQLRGGSRVRIVSSLASQPLGINFKDYKGGWGVFLRYGEYIPFFGRMAQHCPVFYLRSLSHMRITWENESLKEVPFHW</sequence>
<gene>
    <name evidence="8" type="ORF">FA10DRAFT_291049</name>
</gene>
<comment type="similarity">
    <text evidence="3">Belongs to the AB hydrolase superfamily. Lipase family. Class 3 subfamily.</text>
</comment>
<dbReference type="PANTHER" id="PTHR45856">
    <property type="entry name" value="ALPHA/BETA-HYDROLASES SUPERFAMILY PROTEIN"/>
    <property type="match status" value="1"/>
</dbReference>
<evidence type="ECO:0000256" key="2">
    <source>
        <dbReference type="ARBA" id="ARBA00023157"/>
    </source>
</evidence>
<feature type="domain" description="Fungal lipase-type" evidence="7">
    <location>
        <begin position="231"/>
        <end position="411"/>
    </location>
</feature>
<keyword evidence="2" id="KW-1015">Disulfide bond</keyword>
<dbReference type="InParanoid" id="A0A316Z108"/>
<reference evidence="8 9" key="1">
    <citation type="journal article" date="2018" name="Mol. Biol. Evol.">
        <title>Broad Genomic Sampling Reveals a Smut Pathogenic Ancestry of the Fungal Clade Ustilaginomycotina.</title>
        <authorList>
            <person name="Kijpornyongpan T."/>
            <person name="Mondo S.J."/>
            <person name="Barry K."/>
            <person name="Sandor L."/>
            <person name="Lee J."/>
            <person name="Lipzen A."/>
            <person name="Pangilinan J."/>
            <person name="LaButti K."/>
            <person name="Hainaut M."/>
            <person name="Henrissat B."/>
            <person name="Grigoriev I.V."/>
            <person name="Spatafora J.W."/>
            <person name="Aime M.C."/>
        </authorList>
    </citation>
    <scope>NUCLEOTIDE SEQUENCE [LARGE SCALE GENOMIC DNA]</scope>
    <source>
        <strain evidence="8 9">MCA 4198</strain>
    </source>
</reference>
<feature type="compositionally biased region" description="Polar residues" evidence="6">
    <location>
        <begin position="1"/>
        <end position="10"/>
    </location>
</feature>
<dbReference type="OrthoDB" id="426718at2759"/>